<evidence type="ECO:0000313" key="3">
    <source>
        <dbReference type="Proteomes" id="UP001596114"/>
    </source>
</evidence>
<proteinExistence type="predicted"/>
<feature type="region of interest" description="Disordered" evidence="1">
    <location>
        <begin position="58"/>
        <end position="95"/>
    </location>
</feature>
<dbReference type="RefSeq" id="WP_377320042.1">
    <property type="nucleotide sequence ID" value="NZ_JBHSNF010000002.1"/>
</dbReference>
<keyword evidence="3" id="KW-1185">Reference proteome</keyword>
<organism evidence="2 3">
    <name type="scientific">Rhodanobacter ginsengisoli</name>
    <dbReference type="NCBI Taxonomy" id="418646"/>
    <lineage>
        <taxon>Bacteria</taxon>
        <taxon>Pseudomonadati</taxon>
        <taxon>Pseudomonadota</taxon>
        <taxon>Gammaproteobacteria</taxon>
        <taxon>Lysobacterales</taxon>
        <taxon>Rhodanobacteraceae</taxon>
        <taxon>Rhodanobacter</taxon>
    </lineage>
</organism>
<sequence>MAALEFAAPAWQGIGVAGLDIGNEAFAHTATQIPVAAGVGGADQARNCIARSLASVTCSRQTRPSHSSASLHKRLSSSRSASTGTQKSSHRNTVPISCAPVRVQFRKGFSMNQFNGKISRLSSQMRTTT</sequence>
<accession>A0ABW0QUA5</accession>
<dbReference type="Proteomes" id="UP001596114">
    <property type="component" value="Unassembled WGS sequence"/>
</dbReference>
<feature type="compositionally biased region" description="Low complexity" evidence="1">
    <location>
        <begin position="77"/>
        <end position="87"/>
    </location>
</feature>
<comment type="caution">
    <text evidence="2">The sequence shown here is derived from an EMBL/GenBank/DDBJ whole genome shotgun (WGS) entry which is preliminary data.</text>
</comment>
<evidence type="ECO:0000313" key="2">
    <source>
        <dbReference type="EMBL" id="MFC5526404.1"/>
    </source>
</evidence>
<name>A0ABW0QUA5_9GAMM</name>
<gene>
    <name evidence="2" type="ORF">ACFPPA_11740</name>
</gene>
<protein>
    <submittedName>
        <fullName evidence="2">Uncharacterized protein</fullName>
    </submittedName>
</protein>
<reference evidence="3" key="1">
    <citation type="journal article" date="2019" name="Int. J. Syst. Evol. Microbiol.">
        <title>The Global Catalogue of Microorganisms (GCM) 10K type strain sequencing project: providing services to taxonomists for standard genome sequencing and annotation.</title>
        <authorList>
            <consortium name="The Broad Institute Genomics Platform"/>
            <consortium name="The Broad Institute Genome Sequencing Center for Infectious Disease"/>
            <person name="Wu L."/>
            <person name="Ma J."/>
        </authorList>
    </citation>
    <scope>NUCLEOTIDE SEQUENCE [LARGE SCALE GENOMIC DNA]</scope>
    <source>
        <strain evidence="3">CGMCC 1.16619</strain>
    </source>
</reference>
<dbReference type="EMBL" id="JBHSNF010000002">
    <property type="protein sequence ID" value="MFC5526404.1"/>
    <property type="molecule type" value="Genomic_DNA"/>
</dbReference>
<evidence type="ECO:0000256" key="1">
    <source>
        <dbReference type="SAM" id="MobiDB-lite"/>
    </source>
</evidence>